<dbReference type="InterPro" id="IPR058335">
    <property type="entry name" value="PccX"/>
</dbReference>
<dbReference type="KEGG" id="hla:Hlac_2537"/>
<evidence type="ECO:0008006" key="4">
    <source>
        <dbReference type="Google" id="ProtNLM"/>
    </source>
</evidence>
<evidence type="ECO:0000313" key="3">
    <source>
        <dbReference type="Proteomes" id="UP000000740"/>
    </source>
</evidence>
<dbReference type="Proteomes" id="UP000000740">
    <property type="component" value="Chromosome 1"/>
</dbReference>
<dbReference type="Pfam" id="PF26062">
    <property type="entry name" value="DUF8022"/>
    <property type="match status" value="1"/>
</dbReference>
<dbReference type="eggNOG" id="arCOG04544">
    <property type="taxonomic scope" value="Archaea"/>
</dbReference>
<dbReference type="HOGENOM" id="CLU_164493_0_0_2"/>
<proteinExistence type="predicted"/>
<reference evidence="2 3" key="1">
    <citation type="journal article" date="2016" name="Stand. Genomic Sci.">
        <title>Complete genome sequence of the Antarctic Halorubrum lacusprofundi type strain ACAM 34.</title>
        <authorList>
            <person name="Anderson I.J."/>
            <person name="DasSarma P."/>
            <person name="Lucas S."/>
            <person name="Copeland A."/>
            <person name="Lapidus A."/>
            <person name="Del Rio T.G."/>
            <person name="Tice H."/>
            <person name="Dalin E."/>
            <person name="Bruce D.C."/>
            <person name="Goodwin L."/>
            <person name="Pitluck S."/>
            <person name="Sims D."/>
            <person name="Brettin T.S."/>
            <person name="Detter J.C."/>
            <person name="Han C.S."/>
            <person name="Larimer F."/>
            <person name="Hauser L."/>
            <person name="Land M."/>
            <person name="Ivanova N."/>
            <person name="Richardson P."/>
            <person name="Cavicchioli R."/>
            <person name="DasSarma S."/>
            <person name="Woese C.R."/>
            <person name="Kyrpides N.C."/>
        </authorList>
    </citation>
    <scope>NUCLEOTIDE SEQUENCE [LARGE SCALE GENOMIC DNA]</scope>
    <source>
        <strain evidence="3">ATCC 49239 / DSM 5036 / JCM 8891 / ACAM 34</strain>
    </source>
</reference>
<name>B9LTD8_HALLT</name>
<keyword evidence="3" id="KW-1185">Reference proteome</keyword>
<dbReference type="EMBL" id="CP001365">
    <property type="protein sequence ID" value="ACM58110.1"/>
    <property type="molecule type" value="Genomic_DNA"/>
</dbReference>
<dbReference type="GeneID" id="7401590"/>
<feature type="region of interest" description="Disordered" evidence="1">
    <location>
        <begin position="1"/>
        <end position="23"/>
    </location>
</feature>
<organism evidence="2 3">
    <name type="scientific">Halorubrum lacusprofundi (strain ATCC 49239 / DSM 5036 / JCM 8891 / ACAM 34)</name>
    <dbReference type="NCBI Taxonomy" id="416348"/>
    <lineage>
        <taxon>Archaea</taxon>
        <taxon>Methanobacteriati</taxon>
        <taxon>Methanobacteriota</taxon>
        <taxon>Stenosarchaea group</taxon>
        <taxon>Halobacteria</taxon>
        <taxon>Halobacteriales</taxon>
        <taxon>Haloferacaceae</taxon>
        <taxon>Halorubrum</taxon>
    </lineage>
</organism>
<accession>B9LTD8</accession>
<evidence type="ECO:0000313" key="2">
    <source>
        <dbReference type="EMBL" id="ACM58110.1"/>
    </source>
</evidence>
<evidence type="ECO:0000256" key="1">
    <source>
        <dbReference type="SAM" id="MobiDB-lite"/>
    </source>
</evidence>
<dbReference type="AlphaFoldDB" id="B9LTD8"/>
<feature type="compositionally biased region" description="Acidic residues" evidence="1">
    <location>
        <begin position="1"/>
        <end position="10"/>
    </location>
</feature>
<sequence>MATDASESDDVAPRSGDTAPGVSAVLDGLSIPEHADDAEAAAIAAAVAAHLRDGERAAAAAAAAADDNPDWEGKRWSFAGRVDRLQNRSVRVPVDAPTDPWTAAGRADRF</sequence>
<protein>
    <recommendedName>
        <fullName evidence="4">Acc operon protein</fullName>
    </recommendedName>
</protein>
<gene>
    <name evidence="2" type="ordered locus">Hlac_2537</name>
</gene>
<dbReference type="RefSeq" id="WP_015911222.1">
    <property type="nucleotide sequence ID" value="NC_012029.1"/>
</dbReference>